<dbReference type="InterPro" id="IPR030192">
    <property type="entry name" value="YbdG"/>
</dbReference>
<dbReference type="InterPro" id="IPR049278">
    <property type="entry name" value="MS_channel_C"/>
</dbReference>
<evidence type="ECO:0000256" key="4">
    <source>
        <dbReference type="ARBA" id="ARBA00022989"/>
    </source>
</evidence>
<keyword evidence="4" id="KW-1133">Transmembrane helix</keyword>
<gene>
    <name evidence="6" type="ORF">G4V39_06380</name>
</gene>
<dbReference type="EMBL" id="CP048877">
    <property type="protein sequence ID" value="QIJ71912.1"/>
    <property type="molecule type" value="Genomic_DNA"/>
</dbReference>
<dbReference type="InterPro" id="IPR023408">
    <property type="entry name" value="MscS_beta-dom_sf"/>
</dbReference>
<dbReference type="SUPFAM" id="SSF50182">
    <property type="entry name" value="Sm-like ribonucleoproteins"/>
    <property type="match status" value="1"/>
</dbReference>
<keyword evidence="7" id="KW-1185">Reference proteome</keyword>
<evidence type="ECO:0000313" key="7">
    <source>
        <dbReference type="Proteomes" id="UP000502179"/>
    </source>
</evidence>
<organism evidence="6 7">
    <name type="scientific">Thermosulfuriphilus ammonigenes</name>
    <dbReference type="NCBI Taxonomy" id="1936021"/>
    <lineage>
        <taxon>Bacteria</taxon>
        <taxon>Pseudomonadati</taxon>
        <taxon>Thermodesulfobacteriota</taxon>
        <taxon>Thermodesulfobacteria</taxon>
        <taxon>Thermodesulfobacteriales</taxon>
        <taxon>Thermodesulfobacteriaceae</taxon>
        <taxon>Thermosulfuriphilus</taxon>
    </lineage>
</organism>
<dbReference type="Gene3D" id="2.30.30.60">
    <property type="match status" value="1"/>
</dbReference>
<dbReference type="Pfam" id="PF21082">
    <property type="entry name" value="MS_channel_3rd"/>
    <property type="match status" value="1"/>
</dbReference>
<sequence length="412" mass="46810">MNIHLQDLKELASERLLPWLILLLLAGGAYFLAKRILVRLAHDFSQRSRNQIDDLLARHGVFDALAYLLPLVIIHYASAFMPAGAILLQRLVSVSLVALVALLADRLLSVGLDLYERHPISRKRPLKGYVQVAKILIYAAALIVGLCQLLEKSPWGLLSGLGALSAVLLLVFRHTLLSFVASFQVISQDLFRLGDWIEMPQHGADGEVVDMTLHTVKIQNWDKTIVCIPTYRFLEESFKNWRGMKMAGGRRIKRAILVDQETICFCDQEMLQRFRRIHLIGPYVEQKMREIEEYNQSQGIDTSASPLNGRRMTNLGTFRIYIEEYLRHHPRIRQDMTLMVRQLAPTPQGLPLEIYCFAAETRWIPYEKIQADIFDHILAAAPEFGLSVFQIPTGKDLKGALVALETAQKSES</sequence>
<comment type="similarity">
    <text evidence="2">Belongs to the MscS (TC 1.A.23) family.</text>
</comment>
<name>A0A6G7PW77_9BACT</name>
<dbReference type="Pfam" id="PF00924">
    <property type="entry name" value="MS_channel_2nd"/>
    <property type="match status" value="1"/>
</dbReference>
<keyword evidence="3" id="KW-0812">Transmembrane</keyword>
<dbReference type="GO" id="GO:0071470">
    <property type="term" value="P:cellular response to osmotic stress"/>
    <property type="evidence" value="ECO:0007669"/>
    <property type="project" value="InterPro"/>
</dbReference>
<dbReference type="InterPro" id="IPR006685">
    <property type="entry name" value="MscS_channel_2nd"/>
</dbReference>
<dbReference type="GO" id="GO:0005886">
    <property type="term" value="C:plasma membrane"/>
    <property type="evidence" value="ECO:0007669"/>
    <property type="project" value="TreeGrafter"/>
</dbReference>
<evidence type="ECO:0000256" key="3">
    <source>
        <dbReference type="ARBA" id="ARBA00022692"/>
    </source>
</evidence>
<evidence type="ECO:0000256" key="5">
    <source>
        <dbReference type="ARBA" id="ARBA00023136"/>
    </source>
</evidence>
<comment type="subcellular location">
    <subcellularLocation>
        <location evidence="1">Endomembrane system</location>
        <topology evidence="1">Multi-pass membrane protein</topology>
    </subcellularLocation>
</comment>
<dbReference type="PANTHER" id="PTHR30414">
    <property type="entry name" value="MINICONDUCTANCE MECHANOSENSITIVE CHANNEL YBDG"/>
    <property type="match status" value="1"/>
</dbReference>
<accession>A0A6G7PW77</accession>
<reference evidence="6 7" key="1">
    <citation type="submission" date="2020-02" db="EMBL/GenBank/DDBJ databases">
        <title>Genome analysis of Thermosulfuriphilus ammonigenes ST65T, an anaerobic thermophilic chemolithoautotrophic bacterium isolated from a deep-sea hydrothermal vent.</title>
        <authorList>
            <person name="Slobodkina G."/>
            <person name="Allioux M."/>
            <person name="Merkel A."/>
            <person name="Alain K."/>
            <person name="Jebbar M."/>
            <person name="Slobodkin A."/>
        </authorList>
    </citation>
    <scope>NUCLEOTIDE SEQUENCE [LARGE SCALE GENOMIC DNA]</scope>
    <source>
        <strain evidence="6 7">ST65</strain>
    </source>
</reference>
<dbReference type="InterPro" id="IPR010920">
    <property type="entry name" value="LSM_dom_sf"/>
</dbReference>
<protein>
    <submittedName>
        <fullName evidence="6">Mechanosensitive ion channel family protein</fullName>
    </submittedName>
</protein>
<dbReference type="KEGG" id="tav:G4V39_06380"/>
<dbReference type="RefSeq" id="WP_166032130.1">
    <property type="nucleotide sequence ID" value="NZ_CP048877.1"/>
</dbReference>
<proteinExistence type="inferred from homology"/>
<dbReference type="GO" id="GO:0012505">
    <property type="term" value="C:endomembrane system"/>
    <property type="evidence" value="ECO:0007669"/>
    <property type="project" value="UniProtKB-SubCell"/>
</dbReference>
<evidence type="ECO:0000256" key="2">
    <source>
        <dbReference type="ARBA" id="ARBA00008017"/>
    </source>
</evidence>
<evidence type="ECO:0000313" key="6">
    <source>
        <dbReference type="EMBL" id="QIJ71912.1"/>
    </source>
</evidence>
<dbReference type="PANTHER" id="PTHR30414:SF0">
    <property type="entry name" value="MINICONDUCTANCE MECHANOSENSITIVE CHANNEL YBDG"/>
    <property type="match status" value="1"/>
</dbReference>
<dbReference type="Proteomes" id="UP000502179">
    <property type="component" value="Chromosome"/>
</dbReference>
<dbReference type="AlphaFoldDB" id="A0A6G7PW77"/>
<dbReference type="GO" id="GO:0008381">
    <property type="term" value="F:mechanosensitive monoatomic ion channel activity"/>
    <property type="evidence" value="ECO:0007669"/>
    <property type="project" value="InterPro"/>
</dbReference>
<evidence type="ECO:0000256" key="1">
    <source>
        <dbReference type="ARBA" id="ARBA00004127"/>
    </source>
</evidence>
<keyword evidence="5" id="KW-0472">Membrane</keyword>